<proteinExistence type="predicted"/>
<feature type="compositionally biased region" description="Low complexity" evidence="1">
    <location>
        <begin position="394"/>
        <end position="410"/>
    </location>
</feature>
<name>A0A533IGX0_PARDE</name>
<evidence type="ECO:0000256" key="1">
    <source>
        <dbReference type="SAM" id="MobiDB-lite"/>
    </source>
</evidence>
<protein>
    <recommendedName>
        <fullName evidence="2">GSCFA domain-containing protein</fullName>
    </recommendedName>
</protein>
<dbReference type="InterPro" id="IPR014982">
    <property type="entry name" value="GSCFA"/>
</dbReference>
<dbReference type="EMBL" id="VAFL01000001">
    <property type="protein sequence ID" value="TKW68798.1"/>
    <property type="molecule type" value="Genomic_DNA"/>
</dbReference>
<evidence type="ECO:0000313" key="4">
    <source>
        <dbReference type="Proteomes" id="UP000315344"/>
    </source>
</evidence>
<accession>A0A533IGX0</accession>
<comment type="caution">
    <text evidence="3">The sequence shown here is derived from an EMBL/GenBank/DDBJ whole genome shotgun (WGS) entry which is preliminary data.</text>
</comment>
<dbReference type="AlphaFoldDB" id="A0A533IGX0"/>
<dbReference type="Pfam" id="PF08885">
    <property type="entry name" value="GSCFA"/>
    <property type="match status" value="1"/>
</dbReference>
<dbReference type="InterPro" id="IPR027417">
    <property type="entry name" value="P-loop_NTPase"/>
</dbReference>
<feature type="region of interest" description="Disordered" evidence="1">
    <location>
        <begin position="392"/>
        <end position="415"/>
    </location>
</feature>
<feature type="domain" description="GSCFA" evidence="2">
    <location>
        <begin position="464"/>
        <end position="724"/>
    </location>
</feature>
<dbReference type="Proteomes" id="UP000315344">
    <property type="component" value="Unassembled WGS sequence"/>
</dbReference>
<evidence type="ECO:0000313" key="3">
    <source>
        <dbReference type="EMBL" id="TKW68798.1"/>
    </source>
</evidence>
<evidence type="ECO:0000259" key="2">
    <source>
        <dbReference type="Pfam" id="PF08885"/>
    </source>
</evidence>
<organism evidence="3 4">
    <name type="scientific">Paracoccus denitrificans</name>
    <dbReference type="NCBI Taxonomy" id="266"/>
    <lineage>
        <taxon>Bacteria</taxon>
        <taxon>Pseudomonadati</taxon>
        <taxon>Pseudomonadota</taxon>
        <taxon>Alphaproteobacteria</taxon>
        <taxon>Rhodobacterales</taxon>
        <taxon>Paracoccaceae</taxon>
        <taxon>Paracoccus</taxon>
    </lineage>
</organism>
<dbReference type="SUPFAM" id="SSF52540">
    <property type="entry name" value="P-loop containing nucleoside triphosphate hydrolases"/>
    <property type="match status" value="1"/>
</dbReference>
<sequence length="783" mass="87387">MALILHLGDAKCGSSAIQDSLHLSRDALFDAGILYETGPIKRNHFLTGTLIGQVTRSTDPDQTDDAHEMMVRIAERAKSADHVILSSERFLLTDPAVLFALFERYGLDTSDIRAIVYIREPRSMYASVIQQQLKASYKFSSPDGYRRRLDHRVKPWQEAIGAENLTVRRFDRKLLIGGDIVSDISAYLMDQTGVRQIELPPQKSNSSLSTEQLVVLQRLRRFLPEETEGKFHNDSQTIIAVFSMMNEAGLIGNPIRLNAATAQTVLRGNLDTITRMNQLVPGILPDPSGDLIDVPDMPKDLQDSTDVQSVLDKLDENLVKLFSDIVFSGPEITTSRQKLLDLFSNDPARRKSIQSGLALLDRKQLGIWETMAKTDNSLRSGIQRALRMFKSSEPAQNAAAPTETPAPVTTNGSMRPAGEVLKLNRENKYDRWRGNENGARERILQKVCVPFGRQSFTASKENSFFTMGSCFARNVEERLALAGANVLSRDIKMRDLGGTSGRYMGIFNKYNPYSILQELQFASGERTFTEASLLPGSDGLFYDSQLRTNSGDASKDELMARREEIREFFAQAFTADVLILTLGLIESWYDNETGLYLTEVPNGRLLARTKERFSFKTLSVADTVSILNEIHALLKRHSKPGQKVLITVSPVPIGRTFTTDDIIVANTTSKSTLRTAALEFISSVEGVDYFPSYEAAMHSHPDLAWQSDRLHVSDFLVGEIIRTFLTRYGFDVDQPAETSETAPEVSDNADLVARLNADVSRYKQQLITMEAKLKRALAGETEA</sequence>
<gene>
    <name evidence="3" type="ORF">DI616_02055</name>
</gene>
<reference evidence="3 4" key="1">
    <citation type="journal article" date="2017" name="Nat. Commun.">
        <title>In situ click chemistry generation of cyclooxygenase-2 inhibitors.</title>
        <authorList>
            <person name="Bhardwaj A."/>
            <person name="Kaur J."/>
            <person name="Wuest M."/>
            <person name="Wuest F."/>
        </authorList>
    </citation>
    <scope>NUCLEOTIDE SEQUENCE [LARGE SCALE GENOMIC DNA]</scope>
    <source>
        <strain evidence="3">S2_012_000_R3_94</strain>
    </source>
</reference>